<feature type="signal peptide" evidence="1">
    <location>
        <begin position="1"/>
        <end position="19"/>
    </location>
</feature>
<feature type="chain" id="PRO_5030585573" evidence="1">
    <location>
        <begin position="20"/>
        <end position="218"/>
    </location>
</feature>
<dbReference type="AlphaFoldDB" id="A0A7X8XVZ3"/>
<dbReference type="RefSeq" id="WP_168882515.1">
    <property type="nucleotide sequence ID" value="NZ_JABAIL010000003.1"/>
</dbReference>
<reference evidence="2 3" key="1">
    <citation type="submission" date="2020-04" db="EMBL/GenBank/DDBJ databases">
        <title>Flammeovirga sp. SR4, a novel species isolated from seawater.</title>
        <authorList>
            <person name="Wang X."/>
        </authorList>
    </citation>
    <scope>NUCLEOTIDE SEQUENCE [LARGE SCALE GENOMIC DNA]</scope>
    <source>
        <strain evidence="2 3">SR4</strain>
    </source>
</reference>
<name>A0A7X8XVZ3_9BACT</name>
<dbReference type="Pfam" id="PF11736">
    <property type="entry name" value="DUF3299"/>
    <property type="match status" value="1"/>
</dbReference>
<organism evidence="2 3">
    <name type="scientific">Flammeovirga agarivorans</name>
    <dbReference type="NCBI Taxonomy" id="2726742"/>
    <lineage>
        <taxon>Bacteria</taxon>
        <taxon>Pseudomonadati</taxon>
        <taxon>Bacteroidota</taxon>
        <taxon>Cytophagia</taxon>
        <taxon>Cytophagales</taxon>
        <taxon>Flammeovirgaceae</taxon>
        <taxon>Flammeovirga</taxon>
    </lineage>
</organism>
<keyword evidence="1" id="KW-0732">Signal</keyword>
<dbReference type="Gene3D" id="2.40.50.870">
    <property type="entry name" value="Protein of unknown function (DUF3299)"/>
    <property type="match status" value="1"/>
</dbReference>
<sequence>MKKALFILITAFLSFNLSAQDYQELDWDNLLPENISFDDPFKDLSRSQLLDLKEIAYLINKKKASPEDFPEEHQEKLQQKEQSLKEQGIDAHFFLSKREEIKEKRQQFAEAVVEELNHEQVKIPGFLLPLNFSGLEVTEFLLVPWVGACIHTPPPNKNQIIYIKFDKGYEVTSRFESVWITGEMTTQSVSKELYLVDGKSEIFTGYSIHANQILSYVK</sequence>
<dbReference type="EMBL" id="JABAIL010000003">
    <property type="protein sequence ID" value="NLR91802.1"/>
    <property type="molecule type" value="Genomic_DNA"/>
</dbReference>
<keyword evidence="3" id="KW-1185">Reference proteome</keyword>
<proteinExistence type="predicted"/>
<dbReference type="InterPro" id="IPR021727">
    <property type="entry name" value="DUF3299"/>
</dbReference>
<evidence type="ECO:0000256" key="1">
    <source>
        <dbReference type="SAM" id="SignalP"/>
    </source>
</evidence>
<evidence type="ECO:0000313" key="3">
    <source>
        <dbReference type="Proteomes" id="UP000585050"/>
    </source>
</evidence>
<dbReference type="Proteomes" id="UP000585050">
    <property type="component" value="Unassembled WGS sequence"/>
</dbReference>
<accession>A0A7X8XVZ3</accession>
<gene>
    <name evidence="2" type="ORF">HGP29_11320</name>
</gene>
<evidence type="ECO:0000313" key="2">
    <source>
        <dbReference type="EMBL" id="NLR91802.1"/>
    </source>
</evidence>
<protein>
    <submittedName>
        <fullName evidence="2">DUF3299 domain-containing protein</fullName>
    </submittedName>
</protein>
<comment type="caution">
    <text evidence="2">The sequence shown here is derived from an EMBL/GenBank/DDBJ whole genome shotgun (WGS) entry which is preliminary data.</text>
</comment>